<dbReference type="AlphaFoldDB" id="A0A9D1FX65"/>
<dbReference type="EMBL" id="DVJO01000120">
    <property type="protein sequence ID" value="HIS83056.1"/>
    <property type="molecule type" value="Genomic_DNA"/>
</dbReference>
<dbReference type="NCBIfam" id="TIGR01641">
    <property type="entry name" value="phageSPP1_gp7"/>
    <property type="match status" value="1"/>
</dbReference>
<protein>
    <submittedName>
        <fullName evidence="2">Minor capsid protein</fullName>
    </submittedName>
</protein>
<organism evidence="2 3">
    <name type="scientific">Candidatus Scatenecus faecavium</name>
    <dbReference type="NCBI Taxonomy" id="2840915"/>
    <lineage>
        <taxon>Bacteria</taxon>
        <taxon>Candidatus Scatenecus</taxon>
    </lineage>
</organism>
<dbReference type="InterPro" id="IPR006528">
    <property type="entry name" value="Phage_head_morphogenesis_dom"/>
</dbReference>
<dbReference type="Pfam" id="PF04233">
    <property type="entry name" value="Phage_Mu_F"/>
    <property type="match status" value="1"/>
</dbReference>
<proteinExistence type="predicted"/>
<reference evidence="2" key="2">
    <citation type="journal article" date="2021" name="PeerJ">
        <title>Extensive microbial diversity within the chicken gut microbiome revealed by metagenomics and culture.</title>
        <authorList>
            <person name="Gilroy R."/>
            <person name="Ravi A."/>
            <person name="Getino M."/>
            <person name="Pursley I."/>
            <person name="Horton D.L."/>
            <person name="Alikhan N.F."/>
            <person name="Baker D."/>
            <person name="Gharbi K."/>
            <person name="Hall N."/>
            <person name="Watson M."/>
            <person name="Adriaenssens E.M."/>
            <person name="Foster-Nyarko E."/>
            <person name="Jarju S."/>
            <person name="Secka A."/>
            <person name="Antonio M."/>
            <person name="Oren A."/>
            <person name="Chaudhuri R.R."/>
            <person name="La Ragione R."/>
            <person name="Hildebrand F."/>
            <person name="Pallen M.J."/>
        </authorList>
    </citation>
    <scope>NUCLEOTIDE SEQUENCE</scope>
    <source>
        <strain evidence="2">CHK152-2994</strain>
    </source>
</reference>
<evidence type="ECO:0000259" key="1">
    <source>
        <dbReference type="Pfam" id="PF04233"/>
    </source>
</evidence>
<reference evidence="2" key="1">
    <citation type="submission" date="2020-10" db="EMBL/GenBank/DDBJ databases">
        <authorList>
            <person name="Gilroy R."/>
        </authorList>
    </citation>
    <scope>NUCLEOTIDE SEQUENCE</scope>
    <source>
        <strain evidence="2">CHK152-2994</strain>
    </source>
</reference>
<name>A0A9D1FX65_9BACT</name>
<evidence type="ECO:0000313" key="3">
    <source>
        <dbReference type="Proteomes" id="UP000824139"/>
    </source>
</evidence>
<sequence length="252" mass="29153">MVELKGLFKLAPAAAIKYFQKKENGITWDWYDLWEDAHNKTFTVAKAMREDILKDIRTSLDKALSEGKTFQEFQKELKPTLQKKGWWGEQIVVDSKGNAEKVQLGSMYRLKTIYSVNMQTSYMAGRYKTQMDNVDNRPYWEYVAVLDKRTRPEHAQLHGLIYRYDDPFWASFYPPNGWRCRCRVNALSNYNLKKKDTKSGNSTGLLSQEMRLVSKKSGEYKPVTVYTDPLTGKKIAPDVGWSHNPASGLNDI</sequence>
<gene>
    <name evidence="2" type="ORF">IAD41_05565</name>
</gene>
<accession>A0A9D1FX65</accession>
<evidence type="ECO:0000313" key="2">
    <source>
        <dbReference type="EMBL" id="HIS83056.1"/>
    </source>
</evidence>
<comment type="caution">
    <text evidence="2">The sequence shown here is derived from an EMBL/GenBank/DDBJ whole genome shotgun (WGS) entry which is preliminary data.</text>
</comment>
<feature type="domain" description="Phage head morphogenesis" evidence="1">
    <location>
        <begin position="54"/>
        <end position="184"/>
    </location>
</feature>
<dbReference type="Proteomes" id="UP000824139">
    <property type="component" value="Unassembled WGS sequence"/>
</dbReference>